<proteinExistence type="inferred from homology"/>
<evidence type="ECO:0000256" key="1">
    <source>
        <dbReference type="HAMAP-Rule" id="MF_01369"/>
    </source>
</evidence>
<keyword evidence="1" id="KW-0699">rRNA-binding</keyword>
<name>A0ABS6IKW3_9HYPH</name>
<comment type="subunit">
    <text evidence="1">Part of the 50S ribosomal subunit. Contacts protein L29, and trigger factor when it is bound to the ribosome.</text>
</comment>
<evidence type="ECO:0000313" key="2">
    <source>
        <dbReference type="EMBL" id="MBU8875065.1"/>
    </source>
</evidence>
<dbReference type="GO" id="GO:0005840">
    <property type="term" value="C:ribosome"/>
    <property type="evidence" value="ECO:0007669"/>
    <property type="project" value="UniProtKB-KW"/>
</dbReference>
<comment type="function">
    <text evidence="1">One of the early assembly proteins it binds 23S rRNA. One of the proteins that surrounds the polypeptide exit tunnel on the outside of the ribosome. Forms the main docking site for trigger factor binding to the ribosome.</text>
</comment>
<dbReference type="EMBL" id="JAHOPB010000001">
    <property type="protein sequence ID" value="MBU8875065.1"/>
    <property type="molecule type" value="Genomic_DNA"/>
</dbReference>
<dbReference type="NCBIfam" id="NF004360">
    <property type="entry name" value="PRK05738.1-5"/>
    <property type="match status" value="1"/>
</dbReference>
<keyword evidence="1" id="KW-0694">RNA-binding</keyword>
<dbReference type="InterPro" id="IPR013025">
    <property type="entry name" value="Ribosomal_uL23-like"/>
</dbReference>
<comment type="caution">
    <text evidence="2">The sequence shown here is derived from an EMBL/GenBank/DDBJ whole genome shotgun (WGS) entry which is preliminary data.</text>
</comment>
<dbReference type="PANTHER" id="PTHR11620">
    <property type="entry name" value="60S RIBOSOMAL PROTEIN L23A"/>
    <property type="match status" value="1"/>
</dbReference>
<sequence>MSAKRYIPATVSRSRMYEVIRAPLITEKTTNGSEHSQVTFKVAADATKPEIKQAIEGLFKVKVKAVNTVTVKGKSKVFRGRPGVRSDWKKAIVSLVEGHKIDVTTGL</sequence>
<comment type="similarity">
    <text evidence="1">Belongs to the universal ribosomal protein uL23 family.</text>
</comment>
<evidence type="ECO:0000313" key="3">
    <source>
        <dbReference type="Proteomes" id="UP000727907"/>
    </source>
</evidence>
<keyword evidence="3" id="KW-1185">Reference proteome</keyword>
<dbReference type="NCBIfam" id="NF004359">
    <property type="entry name" value="PRK05738.1-3"/>
    <property type="match status" value="1"/>
</dbReference>
<dbReference type="Pfam" id="PF00276">
    <property type="entry name" value="Ribosomal_L23"/>
    <property type="match status" value="1"/>
</dbReference>
<keyword evidence="1" id="KW-0687">Ribonucleoprotein</keyword>
<organism evidence="2 3">
    <name type="scientific">Reyranella humidisoli</name>
    <dbReference type="NCBI Taxonomy" id="2849149"/>
    <lineage>
        <taxon>Bacteria</taxon>
        <taxon>Pseudomonadati</taxon>
        <taxon>Pseudomonadota</taxon>
        <taxon>Alphaproteobacteria</taxon>
        <taxon>Hyphomicrobiales</taxon>
        <taxon>Reyranellaceae</taxon>
        <taxon>Reyranella</taxon>
    </lineage>
</organism>
<dbReference type="HAMAP" id="MF_01369_B">
    <property type="entry name" value="Ribosomal_uL23_B"/>
    <property type="match status" value="1"/>
</dbReference>
<keyword evidence="1 2" id="KW-0689">Ribosomal protein</keyword>
<gene>
    <name evidence="1" type="primary">rplW</name>
    <name evidence="2" type="ORF">KQ910_14925</name>
</gene>
<protein>
    <recommendedName>
        <fullName evidence="1">Large ribosomal subunit protein uL23</fullName>
    </recommendedName>
</protein>
<dbReference type="Proteomes" id="UP000727907">
    <property type="component" value="Unassembled WGS sequence"/>
</dbReference>
<accession>A0ABS6IKW3</accession>
<dbReference type="RefSeq" id="WP_216961707.1">
    <property type="nucleotide sequence ID" value="NZ_JAHOPB010000001.1"/>
</dbReference>
<dbReference type="NCBIfam" id="NF004363">
    <property type="entry name" value="PRK05738.2-4"/>
    <property type="match status" value="1"/>
</dbReference>
<reference evidence="2 3" key="1">
    <citation type="submission" date="2021-06" db="EMBL/GenBank/DDBJ databases">
        <authorList>
            <person name="Lee D.H."/>
        </authorList>
    </citation>
    <scope>NUCLEOTIDE SEQUENCE [LARGE SCALE GENOMIC DNA]</scope>
    <source>
        <strain evidence="2 3">MMS21-HV4-11</strain>
    </source>
</reference>